<dbReference type="Gene3D" id="3.30.160.250">
    <property type="match status" value="1"/>
</dbReference>
<dbReference type="PANTHER" id="PTHR34504:SF2">
    <property type="entry name" value="UPF0150 PROTEIN SSL0259"/>
    <property type="match status" value="1"/>
</dbReference>
<feature type="domain" description="HicB-like antitoxin of toxin-antitoxin system" evidence="1">
    <location>
        <begin position="5"/>
        <end position="61"/>
    </location>
</feature>
<dbReference type="PANTHER" id="PTHR34504">
    <property type="entry name" value="ANTITOXIN HICB"/>
    <property type="match status" value="1"/>
</dbReference>
<evidence type="ECO:0000313" key="2">
    <source>
        <dbReference type="EMBL" id="MBK9983309.1"/>
    </source>
</evidence>
<dbReference type="EMBL" id="JADKGY010000016">
    <property type="protein sequence ID" value="MBK9983309.1"/>
    <property type="molecule type" value="Genomic_DNA"/>
</dbReference>
<reference evidence="2 3" key="1">
    <citation type="submission" date="2020-10" db="EMBL/GenBank/DDBJ databases">
        <title>Connecting structure to function with the recovery of over 1000 high-quality activated sludge metagenome-assembled genomes encoding full-length rRNA genes using long-read sequencing.</title>
        <authorList>
            <person name="Singleton C.M."/>
            <person name="Petriglieri F."/>
            <person name="Kristensen J.M."/>
            <person name="Kirkegaard R.H."/>
            <person name="Michaelsen T.Y."/>
            <person name="Andersen M.H."/>
            <person name="Karst S.M."/>
            <person name="Dueholm M.S."/>
            <person name="Nielsen P.H."/>
            <person name="Albertsen M."/>
        </authorList>
    </citation>
    <scope>NUCLEOTIDE SEQUENCE [LARGE SCALE GENOMIC DNA]</scope>
    <source>
        <strain evidence="2">Ribe_18-Q3-R11-54_MAXAC.273</strain>
    </source>
</reference>
<dbReference type="InterPro" id="IPR035069">
    <property type="entry name" value="TTHA1013/TTHA0281-like"/>
</dbReference>
<dbReference type="AlphaFoldDB" id="A0A9D7SW91"/>
<accession>A0A9D7SW91</accession>
<evidence type="ECO:0000259" key="1">
    <source>
        <dbReference type="Pfam" id="PF15919"/>
    </source>
</evidence>
<evidence type="ECO:0000313" key="3">
    <source>
        <dbReference type="Proteomes" id="UP000808337"/>
    </source>
</evidence>
<dbReference type="InterPro" id="IPR031807">
    <property type="entry name" value="HicB-like"/>
</dbReference>
<dbReference type="InterPro" id="IPR051404">
    <property type="entry name" value="TA_system_antitoxin"/>
</dbReference>
<comment type="caution">
    <text evidence="2">The sequence shown here is derived from an EMBL/GenBank/DDBJ whole genome shotgun (WGS) entry which is preliminary data.</text>
</comment>
<gene>
    <name evidence="2" type="ORF">IPP15_13085</name>
</gene>
<name>A0A9D7SW91_9BACT</name>
<dbReference type="Pfam" id="PF15919">
    <property type="entry name" value="HicB_lk_antitox"/>
    <property type="match status" value="1"/>
</dbReference>
<proteinExistence type="predicted"/>
<dbReference type="Proteomes" id="UP000808337">
    <property type="component" value="Unassembled WGS sequence"/>
</dbReference>
<sequence>MQYNYKLLLRKEPEGGYTVIVPALPGCITYGDNVEEASTMAKEAIELYIEELKDHGEAVPDFCL</sequence>
<protein>
    <submittedName>
        <fullName evidence="2">Type II toxin-antitoxin system HicB family antitoxin</fullName>
    </submittedName>
</protein>
<dbReference type="SUPFAM" id="SSF143100">
    <property type="entry name" value="TTHA1013/TTHA0281-like"/>
    <property type="match status" value="1"/>
</dbReference>
<organism evidence="2 3">
    <name type="scientific">Candidatus Opimibacter skivensis</name>
    <dbReference type="NCBI Taxonomy" id="2982028"/>
    <lineage>
        <taxon>Bacteria</taxon>
        <taxon>Pseudomonadati</taxon>
        <taxon>Bacteroidota</taxon>
        <taxon>Saprospiria</taxon>
        <taxon>Saprospirales</taxon>
        <taxon>Saprospiraceae</taxon>
        <taxon>Candidatus Opimibacter</taxon>
    </lineage>
</organism>